<evidence type="ECO:0000313" key="2">
    <source>
        <dbReference type="Proteomes" id="UP001268610"/>
    </source>
</evidence>
<protein>
    <submittedName>
        <fullName evidence="1">Regulator</fullName>
    </submittedName>
</protein>
<dbReference type="AlphaFoldDB" id="A0AAJ2GW53"/>
<feature type="non-terminal residue" evidence="1">
    <location>
        <position position="1"/>
    </location>
</feature>
<accession>A0AAJ2GW53</accession>
<organism evidence="1 2">
    <name type="scientific">Rhizobium hidalgonense</name>
    <dbReference type="NCBI Taxonomy" id="1538159"/>
    <lineage>
        <taxon>Bacteria</taxon>
        <taxon>Pseudomonadati</taxon>
        <taxon>Pseudomonadota</taxon>
        <taxon>Alphaproteobacteria</taxon>
        <taxon>Hyphomicrobiales</taxon>
        <taxon>Rhizobiaceae</taxon>
        <taxon>Rhizobium/Agrobacterium group</taxon>
        <taxon>Rhizobium</taxon>
    </lineage>
</organism>
<evidence type="ECO:0000313" key="1">
    <source>
        <dbReference type="EMBL" id="MDR9777037.1"/>
    </source>
</evidence>
<proteinExistence type="predicted"/>
<name>A0AAJ2GW53_9HYPH</name>
<gene>
    <name evidence="1" type="ORF">RJJ65_31245</name>
</gene>
<sequence length="49" mass="5292">RRGFGSRLIYSSLSAFGNVAVDYAPKELILSLDASLQSLQDQNCSDSPT</sequence>
<comment type="caution">
    <text evidence="1">The sequence shown here is derived from an EMBL/GenBank/DDBJ whole genome shotgun (WGS) entry which is preliminary data.</text>
</comment>
<reference evidence="1" key="1">
    <citation type="submission" date="2023-04" db="EMBL/GenBank/DDBJ databases">
        <title>Genomic characterization of faba bean (Vicia faba) microsymbionts in Mexican soils.</title>
        <authorList>
            <person name="Rivera Orduna F.N."/>
            <person name="Guevara-Luna J."/>
            <person name="Yan J."/>
            <person name="Arroyo-Herrera I."/>
            <person name="Li Y."/>
            <person name="Vasquez-Murrieta M.S."/>
            <person name="Wang E.T."/>
        </authorList>
    </citation>
    <scope>NUCLEOTIDE SEQUENCE</scope>
    <source>
        <strain evidence="1">CH26</strain>
    </source>
</reference>
<dbReference type="Proteomes" id="UP001268610">
    <property type="component" value="Unassembled WGS sequence"/>
</dbReference>
<dbReference type="EMBL" id="JAVLSF010000032">
    <property type="protein sequence ID" value="MDR9777037.1"/>
    <property type="molecule type" value="Genomic_DNA"/>
</dbReference>